<reference evidence="2" key="1">
    <citation type="submission" date="2021-01" db="EMBL/GenBank/DDBJ databases">
        <title>Whole genome shotgun sequence of Dactylosporangium siamense NBRC 106093.</title>
        <authorList>
            <person name="Komaki H."/>
            <person name="Tamura T."/>
        </authorList>
    </citation>
    <scope>NUCLEOTIDE SEQUENCE</scope>
    <source>
        <strain evidence="2">NBRC 106093</strain>
    </source>
</reference>
<dbReference type="SUPFAM" id="SSF54518">
    <property type="entry name" value="Tubby C-terminal domain-like"/>
    <property type="match status" value="1"/>
</dbReference>
<sequence length="172" mass="19668">MYVIKERFFDVGDDFDITDDSGRLVLHVDGKVLSLRDKLVIEDPHGAEVASVHRQLIALRPTYQIEIGGEKAAEVRKKLFTPFREKFTIDLPGDDDLTMAGDLFDHEYTVERDGREVASVSKRWLSIRDSYAVRIADGENHVLILAAVLALELATQREKDEEKQQKEQRQDD</sequence>
<dbReference type="Pfam" id="PF04525">
    <property type="entry name" value="LOR"/>
    <property type="match status" value="1"/>
</dbReference>
<dbReference type="InterPro" id="IPR007612">
    <property type="entry name" value="LOR"/>
</dbReference>
<dbReference type="InterPro" id="IPR038595">
    <property type="entry name" value="LOR_sf"/>
</dbReference>
<dbReference type="RefSeq" id="WP_203846614.1">
    <property type="nucleotide sequence ID" value="NZ_BAAAVW010000007.1"/>
</dbReference>
<organism evidence="2 3">
    <name type="scientific">Dactylosporangium siamense</name>
    <dbReference type="NCBI Taxonomy" id="685454"/>
    <lineage>
        <taxon>Bacteria</taxon>
        <taxon>Bacillati</taxon>
        <taxon>Actinomycetota</taxon>
        <taxon>Actinomycetes</taxon>
        <taxon>Micromonosporales</taxon>
        <taxon>Micromonosporaceae</taxon>
        <taxon>Dactylosporangium</taxon>
    </lineage>
</organism>
<protein>
    <recommendedName>
        <fullName evidence="4">LURP-one-related family protein</fullName>
    </recommendedName>
</protein>
<dbReference type="Gene3D" id="2.40.160.200">
    <property type="entry name" value="LURP1-related"/>
    <property type="match status" value="1"/>
</dbReference>
<comment type="similarity">
    <text evidence="1">Belongs to the LOR family.</text>
</comment>
<dbReference type="AlphaFoldDB" id="A0A919PIK1"/>
<name>A0A919PIK1_9ACTN</name>
<dbReference type="InterPro" id="IPR025659">
    <property type="entry name" value="Tubby-like_C"/>
</dbReference>
<dbReference type="Proteomes" id="UP000660611">
    <property type="component" value="Unassembled WGS sequence"/>
</dbReference>
<evidence type="ECO:0000256" key="1">
    <source>
        <dbReference type="ARBA" id="ARBA00005437"/>
    </source>
</evidence>
<gene>
    <name evidence="2" type="primary">yxjI</name>
    <name evidence="2" type="ORF">Dsi01nite_028380</name>
</gene>
<dbReference type="EMBL" id="BONQ01000044">
    <property type="protein sequence ID" value="GIG44797.1"/>
    <property type="molecule type" value="Genomic_DNA"/>
</dbReference>
<evidence type="ECO:0000313" key="3">
    <source>
        <dbReference type="Proteomes" id="UP000660611"/>
    </source>
</evidence>
<evidence type="ECO:0008006" key="4">
    <source>
        <dbReference type="Google" id="ProtNLM"/>
    </source>
</evidence>
<proteinExistence type="inferred from homology"/>
<accession>A0A919PIK1</accession>
<keyword evidence="3" id="KW-1185">Reference proteome</keyword>
<comment type="caution">
    <text evidence="2">The sequence shown here is derived from an EMBL/GenBank/DDBJ whole genome shotgun (WGS) entry which is preliminary data.</text>
</comment>
<evidence type="ECO:0000313" key="2">
    <source>
        <dbReference type="EMBL" id="GIG44797.1"/>
    </source>
</evidence>